<dbReference type="GO" id="GO:0007018">
    <property type="term" value="P:microtubule-based movement"/>
    <property type="evidence" value="ECO:0007669"/>
    <property type="project" value="TreeGrafter"/>
</dbReference>
<proteinExistence type="inferred from homology"/>
<dbReference type="GO" id="GO:0045505">
    <property type="term" value="F:dynein intermediate chain binding"/>
    <property type="evidence" value="ECO:0007669"/>
    <property type="project" value="TreeGrafter"/>
</dbReference>
<gene>
    <name evidence="2" type="ORF">FSP39_017013</name>
</gene>
<dbReference type="PANTHER" id="PTHR21255">
    <property type="entry name" value="T-COMPLEX-ASSOCIATED-TESTIS-EXPRESSED 1/ DYNEIN LIGHT CHAIN"/>
    <property type="match status" value="1"/>
</dbReference>
<dbReference type="CDD" id="cd21451">
    <property type="entry name" value="DLC-like_TCTEX1D"/>
    <property type="match status" value="1"/>
</dbReference>
<dbReference type="PANTHER" id="PTHR21255:SF65">
    <property type="entry name" value="TCTEX1 DOMAIN-CONTAINING PROTEIN 2"/>
    <property type="match status" value="1"/>
</dbReference>
<dbReference type="GO" id="GO:0005868">
    <property type="term" value="C:cytoplasmic dynein complex"/>
    <property type="evidence" value="ECO:0007669"/>
    <property type="project" value="TreeGrafter"/>
</dbReference>
<dbReference type="Pfam" id="PF03645">
    <property type="entry name" value="Tctex-1"/>
    <property type="match status" value="1"/>
</dbReference>
<evidence type="ECO:0000313" key="3">
    <source>
        <dbReference type="Proteomes" id="UP001186944"/>
    </source>
</evidence>
<dbReference type="EMBL" id="VSWD01000010">
    <property type="protein sequence ID" value="KAK3091084.1"/>
    <property type="molecule type" value="Genomic_DNA"/>
</dbReference>
<evidence type="ECO:0000256" key="1">
    <source>
        <dbReference type="ARBA" id="ARBA00005361"/>
    </source>
</evidence>
<dbReference type="AlphaFoldDB" id="A0AA88Y1R2"/>
<accession>A0AA88Y1R2</accession>
<reference evidence="2" key="1">
    <citation type="submission" date="2019-08" db="EMBL/GenBank/DDBJ databases">
        <title>The improved chromosome-level genome for the pearl oyster Pinctada fucata martensii using PacBio sequencing and Hi-C.</title>
        <authorList>
            <person name="Zheng Z."/>
        </authorList>
    </citation>
    <scope>NUCLEOTIDE SEQUENCE</scope>
    <source>
        <strain evidence="2">ZZ-2019</strain>
        <tissue evidence="2">Adductor muscle</tissue>
    </source>
</reference>
<comment type="caution">
    <text evidence="2">The sequence shown here is derived from an EMBL/GenBank/DDBJ whole genome shotgun (WGS) entry which is preliminary data.</text>
</comment>
<keyword evidence="3" id="KW-1185">Reference proteome</keyword>
<protein>
    <submittedName>
        <fullName evidence="2">Uncharacterized protein</fullName>
    </submittedName>
</protein>
<dbReference type="GO" id="GO:0005737">
    <property type="term" value="C:cytoplasm"/>
    <property type="evidence" value="ECO:0007669"/>
    <property type="project" value="TreeGrafter"/>
</dbReference>
<dbReference type="InterPro" id="IPR005334">
    <property type="entry name" value="Tctex-1-like"/>
</dbReference>
<organism evidence="2 3">
    <name type="scientific">Pinctada imbricata</name>
    <name type="common">Atlantic pearl-oyster</name>
    <name type="synonym">Pinctada martensii</name>
    <dbReference type="NCBI Taxonomy" id="66713"/>
    <lineage>
        <taxon>Eukaryota</taxon>
        <taxon>Metazoa</taxon>
        <taxon>Spiralia</taxon>
        <taxon>Lophotrochozoa</taxon>
        <taxon>Mollusca</taxon>
        <taxon>Bivalvia</taxon>
        <taxon>Autobranchia</taxon>
        <taxon>Pteriomorphia</taxon>
        <taxon>Pterioida</taxon>
        <taxon>Pterioidea</taxon>
        <taxon>Pteriidae</taxon>
        <taxon>Pinctada</taxon>
    </lineage>
</organism>
<dbReference type="PROSITE" id="PS51257">
    <property type="entry name" value="PROKAR_LIPOPROTEIN"/>
    <property type="match status" value="1"/>
</dbReference>
<evidence type="ECO:0000313" key="2">
    <source>
        <dbReference type="EMBL" id="KAK3091084.1"/>
    </source>
</evidence>
<dbReference type="Proteomes" id="UP001186944">
    <property type="component" value="Unassembled WGS sequence"/>
</dbReference>
<comment type="similarity">
    <text evidence="1">Belongs to the dynein light chain Tctex-type family.</text>
</comment>
<dbReference type="Gene3D" id="3.30.1140.40">
    <property type="entry name" value="Tctex-1"/>
    <property type="match status" value="1"/>
</dbReference>
<name>A0AA88Y1R2_PINIB</name>
<sequence>MARELGSKVSSLFDIARHRDLRTVGSSVVSFSCEPVHEEDSHRTKKVYYENTYRLEPPAKFRADKVQPIIRDVLERNLEGRKYDPIECSLLSKSLAEEIKQKVKELDFKRYKIVAVVMIGQKADQGVQIGSRYLWDADRDNFADASYHNRHIFCVGSVYAMYYE</sequence>
<dbReference type="InterPro" id="IPR038586">
    <property type="entry name" value="Tctex-1-like_sf"/>
</dbReference>